<dbReference type="PROSITE" id="PS51892">
    <property type="entry name" value="SUBTILASE"/>
    <property type="match status" value="1"/>
</dbReference>
<dbReference type="PROSITE" id="PS00136">
    <property type="entry name" value="SUBTILASE_ASP"/>
    <property type="match status" value="1"/>
</dbReference>
<accession>A0A835SJD3</accession>
<dbReference type="PANTHER" id="PTHR43399:SF4">
    <property type="entry name" value="CELL WALL-ASSOCIATED PROTEASE"/>
    <property type="match status" value="1"/>
</dbReference>
<organism evidence="10 11">
    <name type="scientific">Chlamydomonas incerta</name>
    <dbReference type="NCBI Taxonomy" id="51695"/>
    <lineage>
        <taxon>Eukaryota</taxon>
        <taxon>Viridiplantae</taxon>
        <taxon>Chlorophyta</taxon>
        <taxon>core chlorophytes</taxon>
        <taxon>Chlorophyceae</taxon>
        <taxon>CS clade</taxon>
        <taxon>Chlamydomonadales</taxon>
        <taxon>Chlamydomonadaceae</taxon>
        <taxon>Chlamydomonas</taxon>
    </lineage>
</organism>
<keyword evidence="11" id="KW-1185">Reference proteome</keyword>
<protein>
    <recommendedName>
        <fullName evidence="9">Peptidase S8/S53 domain-containing protein</fullName>
    </recommendedName>
</protein>
<dbReference type="Pfam" id="PF00082">
    <property type="entry name" value="Peptidase_S8"/>
    <property type="match status" value="1"/>
</dbReference>
<feature type="active site" description="Charge relay system" evidence="5">
    <location>
        <position position="210"/>
    </location>
</feature>
<dbReference type="SUPFAM" id="SSF52743">
    <property type="entry name" value="Subtilisin-like"/>
    <property type="match status" value="1"/>
</dbReference>
<evidence type="ECO:0000259" key="9">
    <source>
        <dbReference type="Pfam" id="PF00082"/>
    </source>
</evidence>
<evidence type="ECO:0000256" key="6">
    <source>
        <dbReference type="RuleBase" id="RU003355"/>
    </source>
</evidence>
<dbReference type="PANTHER" id="PTHR43399">
    <property type="entry name" value="SUBTILISIN-RELATED"/>
    <property type="match status" value="1"/>
</dbReference>
<evidence type="ECO:0000256" key="8">
    <source>
        <dbReference type="SAM" id="SignalP"/>
    </source>
</evidence>
<dbReference type="GO" id="GO:0004252">
    <property type="term" value="F:serine-type endopeptidase activity"/>
    <property type="evidence" value="ECO:0007669"/>
    <property type="project" value="UniProtKB-UniRule"/>
</dbReference>
<dbReference type="PROSITE" id="PS00138">
    <property type="entry name" value="SUBTILASE_SER"/>
    <property type="match status" value="1"/>
</dbReference>
<dbReference type="InterPro" id="IPR000209">
    <property type="entry name" value="Peptidase_S8/S53_dom"/>
</dbReference>
<dbReference type="Gene3D" id="3.40.50.200">
    <property type="entry name" value="Peptidase S8/S53 domain"/>
    <property type="match status" value="1"/>
</dbReference>
<evidence type="ECO:0000256" key="5">
    <source>
        <dbReference type="PROSITE-ProRule" id="PRU01240"/>
    </source>
</evidence>
<dbReference type="InterPro" id="IPR023828">
    <property type="entry name" value="Peptidase_S8_Ser-AS"/>
</dbReference>
<evidence type="ECO:0000313" key="11">
    <source>
        <dbReference type="Proteomes" id="UP000650467"/>
    </source>
</evidence>
<dbReference type="OrthoDB" id="371436at2759"/>
<dbReference type="InterPro" id="IPR036852">
    <property type="entry name" value="Peptidase_S8/S53_dom_sf"/>
</dbReference>
<keyword evidence="2 5" id="KW-0645">Protease</keyword>
<evidence type="ECO:0000256" key="1">
    <source>
        <dbReference type="ARBA" id="ARBA00011073"/>
    </source>
</evidence>
<dbReference type="InterPro" id="IPR015500">
    <property type="entry name" value="Peptidase_S8_subtilisin-rel"/>
</dbReference>
<feature type="active site" description="Charge relay system" evidence="5">
    <location>
        <position position="170"/>
    </location>
</feature>
<evidence type="ECO:0000256" key="4">
    <source>
        <dbReference type="ARBA" id="ARBA00022825"/>
    </source>
</evidence>
<dbReference type="AlphaFoldDB" id="A0A835SJD3"/>
<proteinExistence type="inferred from homology"/>
<evidence type="ECO:0000256" key="3">
    <source>
        <dbReference type="ARBA" id="ARBA00022801"/>
    </source>
</evidence>
<dbReference type="Proteomes" id="UP000650467">
    <property type="component" value="Unassembled WGS sequence"/>
</dbReference>
<dbReference type="InterPro" id="IPR023827">
    <property type="entry name" value="Peptidase_S8_Asp-AS"/>
</dbReference>
<feature type="region of interest" description="Disordered" evidence="7">
    <location>
        <begin position="88"/>
        <end position="109"/>
    </location>
</feature>
<evidence type="ECO:0000313" key="10">
    <source>
        <dbReference type="EMBL" id="KAG2426631.1"/>
    </source>
</evidence>
<evidence type="ECO:0000256" key="7">
    <source>
        <dbReference type="SAM" id="MobiDB-lite"/>
    </source>
</evidence>
<feature type="compositionally biased region" description="Low complexity" evidence="7">
    <location>
        <begin position="100"/>
        <end position="109"/>
    </location>
</feature>
<comment type="similarity">
    <text evidence="1 5 6">Belongs to the peptidase S8 family.</text>
</comment>
<dbReference type="InterPro" id="IPR051048">
    <property type="entry name" value="Peptidase_S8/S53_subtilisin"/>
</dbReference>
<dbReference type="GO" id="GO:0006508">
    <property type="term" value="P:proteolysis"/>
    <property type="evidence" value="ECO:0007669"/>
    <property type="project" value="UniProtKB-KW"/>
</dbReference>
<sequence length="528" mass="53688">MALMGLLLLTVAGAAVAERFILGITPAATQAALDTAVKALGGKVEFFHSDAGIAVVAVPEGGSAAAGLAAVSGVTAVAANMQVQLPRVDASDKSTSPEQASTTAAVSSAAGPSFLEPNLKATNLQYLSQPLTSEPKDMLYPLQWAPRLVRPEGAWAAGVTGKCVRVAVVDTGMWWDHPDLVGRVDVDAARSFIEGEPPYYDNDPVGGYWHASHVAGIVAASANNNDFGVVGIAPEATIIPVKVLNGGNGGDAAGVIMGILYAASPLGPDGAGADIINLSLGTAPFYRSQVKADNAFLGMYTKALNYAAAQGVVVIAAAGNDGVDLDHDPRYGKLVTAPCTLGNTVCVSASGPTDICKGCSYDPQGVTLVTCPLPQPWNLAQQPALYSNYGRSAVWVAGPGGDIRSVLAGGLPPGAPPCYVHDWVLGVGAPTPAGRSRRFFWAAGTSMAAPAVSGAAALVIHDAALRKGVDLCAPRGAGKRNPTNPGQVKTALARGAVLPNGAADREAYGNGIVDVSRTLGYPQPAWAA</sequence>
<gene>
    <name evidence="10" type="ORF">HXX76_012945</name>
</gene>
<keyword evidence="3 5" id="KW-0378">Hydrolase</keyword>
<feature type="domain" description="Peptidase S8/S53" evidence="9">
    <location>
        <begin position="161"/>
        <end position="462"/>
    </location>
</feature>
<name>A0A835SJD3_CHLIN</name>
<feature type="chain" id="PRO_5032559079" description="Peptidase S8/S53 domain-containing protein" evidence="8">
    <location>
        <begin position="18"/>
        <end position="528"/>
    </location>
</feature>
<dbReference type="PRINTS" id="PR00723">
    <property type="entry name" value="SUBTILISIN"/>
</dbReference>
<reference evidence="10" key="1">
    <citation type="journal article" date="2020" name="bioRxiv">
        <title>Comparative genomics of Chlamydomonas.</title>
        <authorList>
            <person name="Craig R.J."/>
            <person name="Hasan A.R."/>
            <person name="Ness R.W."/>
            <person name="Keightley P.D."/>
        </authorList>
    </citation>
    <scope>NUCLEOTIDE SEQUENCE</scope>
    <source>
        <strain evidence="10">SAG 7.73</strain>
    </source>
</reference>
<keyword evidence="8" id="KW-0732">Signal</keyword>
<feature type="active site" description="Charge relay system" evidence="5">
    <location>
        <position position="446"/>
    </location>
</feature>
<keyword evidence="4 5" id="KW-0720">Serine protease</keyword>
<comment type="caution">
    <text evidence="10">The sequence shown here is derived from an EMBL/GenBank/DDBJ whole genome shotgun (WGS) entry which is preliminary data.</text>
</comment>
<feature type="signal peptide" evidence="8">
    <location>
        <begin position="1"/>
        <end position="17"/>
    </location>
</feature>
<evidence type="ECO:0000256" key="2">
    <source>
        <dbReference type="ARBA" id="ARBA00022670"/>
    </source>
</evidence>
<dbReference type="EMBL" id="JAEHOC010000046">
    <property type="protein sequence ID" value="KAG2426631.1"/>
    <property type="molecule type" value="Genomic_DNA"/>
</dbReference>